<feature type="transmembrane region" description="Helical" evidence="7">
    <location>
        <begin position="450"/>
        <end position="469"/>
    </location>
</feature>
<feature type="transmembrane region" description="Helical" evidence="7">
    <location>
        <begin position="392"/>
        <end position="412"/>
    </location>
</feature>
<dbReference type="GO" id="GO:0005886">
    <property type="term" value="C:plasma membrane"/>
    <property type="evidence" value="ECO:0007669"/>
    <property type="project" value="UniProtKB-SubCell"/>
</dbReference>
<dbReference type="Gene3D" id="1.20.144.10">
    <property type="entry name" value="Phosphatidic acid phosphatase type 2/haloperoxidase"/>
    <property type="match status" value="1"/>
</dbReference>
<dbReference type="Pfam" id="PF09335">
    <property type="entry name" value="VTT_dom"/>
    <property type="match status" value="1"/>
</dbReference>
<sequence>MEDLFQGIDAWVVGHPNWTYVTVFLIAMGESMAVIGVVVPGVVSLIGAGALVATGAISFWPAFVAASAGAIVGDGLSYAVGRHYRAHLRDLWPFSRYPRQLDWGVEFFHRYGGWSVAIGRFAGPGRAIVPLVAGMLQMPPRRFYVANVASAIAQTLAFFLPGMVLGASLKLAAEAAWRLVILAVLLLGALVLAFWLARRVYRLLAPHASAWLQALLRWSDLHPTMGRLAHALADPGHPDARALTGFAFVLILGAPLVGTITGLTLFAAPELALDRAALDLGQSLRDPLGDRLMVRLAALGAPAVVLPLVVLVFVWLRRQGQVRHGHYWLAAAAFPLVATPLLGAVLAVPRPDLGLQLALPWSFPSGPVLLATCVYGFLAVSIARSLPERYRWAPYALATTTIAAVAVARVYFGAEWLTAVVDSSALGLVWVAALGLALHRHVHLRRRSGMLAAVAALGLVGGLALHSWIAGDRQLARLTPAERTSIVARNTWHDTGGARLPHHREDLSRRNRHPLSIQYAGDPAALTAALAAAGWAPALVLDWGNAMRLLSPSLPLDELPVIPQVHDGRHEALILTRAAGPDRREVLRLWPARFRLDDGTPLWVGNVSRQRKDVVLELVVVPATIPHDFALPTDFIGGTGGLVIHSAPGAGVVLIEPGGA</sequence>
<feature type="transmembrane region" description="Helical" evidence="7">
    <location>
        <begin position="175"/>
        <end position="197"/>
    </location>
</feature>
<feature type="transmembrane region" description="Helical" evidence="7">
    <location>
        <begin position="292"/>
        <end position="316"/>
    </location>
</feature>
<evidence type="ECO:0000256" key="2">
    <source>
        <dbReference type="ARBA" id="ARBA00010792"/>
    </source>
</evidence>
<feature type="transmembrane region" description="Helical" evidence="7">
    <location>
        <begin position="32"/>
        <end position="53"/>
    </location>
</feature>
<evidence type="ECO:0000256" key="1">
    <source>
        <dbReference type="ARBA" id="ARBA00004651"/>
    </source>
</evidence>
<dbReference type="InterPro" id="IPR036938">
    <property type="entry name" value="PAP2/HPO_sf"/>
</dbReference>
<feature type="domain" description="VTT" evidence="8">
    <location>
        <begin position="40"/>
        <end position="162"/>
    </location>
</feature>
<dbReference type="EMBL" id="CP020371">
    <property type="protein sequence ID" value="AUB85276.1"/>
    <property type="molecule type" value="Genomic_DNA"/>
</dbReference>
<feature type="transmembrane region" description="Helical" evidence="7">
    <location>
        <begin position="246"/>
        <end position="272"/>
    </location>
</feature>
<dbReference type="PANTHER" id="PTHR30353">
    <property type="entry name" value="INNER MEMBRANE PROTEIN DEDA-RELATED"/>
    <property type="match status" value="1"/>
</dbReference>
<dbReference type="PANTHER" id="PTHR30353:SF15">
    <property type="entry name" value="INNER MEMBRANE PROTEIN YABI"/>
    <property type="match status" value="1"/>
</dbReference>
<reference evidence="10 11" key="1">
    <citation type="submission" date="2017-03" db="EMBL/GenBank/DDBJ databases">
        <title>Complete genome sequence of Candidatus 'Thiodictyon syntrophicum' sp. nov. strain Cad16T, a photolithoautotroph purple sulfur bacterium isolated from an alpine meromictic lake.</title>
        <authorList>
            <person name="Luedin S.M."/>
            <person name="Pothier J.F."/>
            <person name="Danza F."/>
            <person name="Storelli N."/>
            <person name="Wittwer M."/>
            <person name="Tonolla M."/>
        </authorList>
    </citation>
    <scope>NUCLEOTIDE SEQUENCE [LARGE SCALE GENOMIC DNA]</scope>
    <source>
        <strain evidence="10 11">Cad16T</strain>
        <plasmid evidence="11">Plasmid pts417</plasmid>
    </source>
</reference>
<dbReference type="InterPro" id="IPR032816">
    <property type="entry name" value="VTT_dom"/>
</dbReference>
<evidence type="ECO:0000256" key="4">
    <source>
        <dbReference type="ARBA" id="ARBA00022692"/>
    </source>
</evidence>
<dbReference type="SUPFAM" id="SSF48317">
    <property type="entry name" value="Acid phosphatase/Vanadium-dependent haloperoxidase"/>
    <property type="match status" value="1"/>
</dbReference>
<dbReference type="InterPro" id="IPR032818">
    <property type="entry name" value="DedA-like"/>
</dbReference>
<feature type="transmembrane region" description="Helical" evidence="7">
    <location>
        <begin position="144"/>
        <end position="169"/>
    </location>
</feature>
<name>A0A2K8UI62_9GAMM</name>
<dbReference type="OrthoDB" id="9780918at2"/>
<proteinExistence type="inferred from homology"/>
<keyword evidence="10" id="KW-0614">Plasmid</keyword>
<keyword evidence="4 7" id="KW-0812">Transmembrane</keyword>
<feature type="transmembrane region" description="Helical" evidence="7">
    <location>
        <begin position="361"/>
        <end position="380"/>
    </location>
</feature>
<evidence type="ECO:0000259" key="9">
    <source>
        <dbReference type="Pfam" id="PF14067"/>
    </source>
</evidence>
<organism evidence="10 11">
    <name type="scientific">Candidatus Thiodictyon syntrophicum</name>
    <dbReference type="NCBI Taxonomy" id="1166950"/>
    <lineage>
        <taxon>Bacteria</taxon>
        <taxon>Pseudomonadati</taxon>
        <taxon>Pseudomonadota</taxon>
        <taxon>Gammaproteobacteria</taxon>
        <taxon>Chromatiales</taxon>
        <taxon>Chromatiaceae</taxon>
        <taxon>Thiodictyon</taxon>
    </lineage>
</organism>
<geneLocation type="plasmid" evidence="11">
    <name>pts417</name>
</geneLocation>
<feature type="domain" description="LssY-like C-terminal" evidence="9">
    <location>
        <begin position="500"/>
        <end position="611"/>
    </location>
</feature>
<keyword evidence="6 7" id="KW-0472">Membrane</keyword>
<dbReference type="RefSeq" id="WP_100922912.1">
    <property type="nucleotide sequence ID" value="NZ_CP020371.1"/>
</dbReference>
<keyword evidence="3" id="KW-1003">Cell membrane</keyword>
<dbReference type="Proteomes" id="UP000232638">
    <property type="component" value="Plasmid pTs417"/>
</dbReference>
<comment type="subcellular location">
    <subcellularLocation>
        <location evidence="1">Cell membrane</location>
        <topology evidence="1">Multi-pass membrane protein</topology>
    </subcellularLocation>
</comment>
<evidence type="ECO:0000259" key="8">
    <source>
        <dbReference type="Pfam" id="PF09335"/>
    </source>
</evidence>
<accession>A0A2K8UI62</accession>
<evidence type="ECO:0000256" key="5">
    <source>
        <dbReference type="ARBA" id="ARBA00022989"/>
    </source>
</evidence>
<dbReference type="KEGG" id="tsy:THSYN_30700"/>
<evidence type="ECO:0000256" key="6">
    <source>
        <dbReference type="ARBA" id="ARBA00023136"/>
    </source>
</evidence>
<dbReference type="InterPro" id="IPR025902">
    <property type="entry name" value="LssY-like-C_dom"/>
</dbReference>
<keyword evidence="5 7" id="KW-1133">Transmembrane helix</keyword>
<dbReference type="AlphaFoldDB" id="A0A2K8UI62"/>
<gene>
    <name evidence="10" type="ORF">THSYN_30700</name>
</gene>
<evidence type="ECO:0000313" key="11">
    <source>
        <dbReference type="Proteomes" id="UP000232638"/>
    </source>
</evidence>
<dbReference type="Pfam" id="PF14067">
    <property type="entry name" value="LssY_C"/>
    <property type="match status" value="1"/>
</dbReference>
<keyword evidence="11" id="KW-1185">Reference proteome</keyword>
<evidence type="ECO:0000256" key="7">
    <source>
        <dbReference type="SAM" id="Phobius"/>
    </source>
</evidence>
<feature type="transmembrane region" description="Helical" evidence="7">
    <location>
        <begin position="328"/>
        <end position="349"/>
    </location>
</feature>
<feature type="transmembrane region" description="Helical" evidence="7">
    <location>
        <begin position="59"/>
        <end position="80"/>
    </location>
</feature>
<evidence type="ECO:0000256" key="3">
    <source>
        <dbReference type="ARBA" id="ARBA00022475"/>
    </source>
</evidence>
<comment type="similarity">
    <text evidence="2">Belongs to the DedA family.</text>
</comment>
<protein>
    <submittedName>
        <fullName evidence="10">Membrane-associated protein</fullName>
    </submittedName>
</protein>
<feature type="transmembrane region" description="Helical" evidence="7">
    <location>
        <begin position="418"/>
        <end position="438"/>
    </location>
</feature>
<evidence type="ECO:0000313" key="10">
    <source>
        <dbReference type="EMBL" id="AUB85276.1"/>
    </source>
</evidence>